<proteinExistence type="predicted"/>
<dbReference type="OrthoDB" id="7469032at2759"/>
<feature type="compositionally biased region" description="Basic and acidic residues" evidence="1">
    <location>
        <begin position="250"/>
        <end position="263"/>
    </location>
</feature>
<evidence type="ECO:0000313" key="2">
    <source>
        <dbReference type="EMBL" id="PZC70842.1"/>
    </source>
</evidence>
<evidence type="ECO:0000256" key="1">
    <source>
        <dbReference type="SAM" id="MobiDB-lite"/>
    </source>
</evidence>
<accession>A0A2W1B1S7</accession>
<keyword evidence="3" id="KW-1185">Reference proteome</keyword>
<feature type="region of interest" description="Disordered" evidence="1">
    <location>
        <begin position="55"/>
        <end position="81"/>
    </location>
</feature>
<gene>
    <name evidence="2" type="primary">HaOG214776</name>
    <name evidence="2" type="ORF">B5X24_HaOG214776</name>
</gene>
<dbReference type="AlphaFoldDB" id="A0A2W1B1S7"/>
<sequence length="607" mass="67633">MIKVYRRLFVENRSLSSGVYDSISNGSSDLDSLEYDEIGFDGNVRDVENRTLSRGVCDSNSNGSSNHDGFDREGKDLDSNVRDIENRSLSRAIYDSNSNGSSNHDGFECEGKDLEGNVRDIENRTLSNGVYGSNSNGSSNHDGFDCEGKDLDGNVRDIVNRDLGSGIYDSNSNGLYEARDLEDNVCIIENRTLSGGVNDSNYNGTIPIADYDGNDFNNGTNSNDSHYSDDYEADFESVDTTIESLNGRGIDAELSRPDDEDRQSLAPTEIIDTEDLSNPNLVEIERPRNVQNVIFPKDLHNARINDDDNELLRESSSDDLNESHQRNNFEEIGAEESQLNDFGDVNAEESRNTTNTDLVNDDNDIELNQEDIEAEDCDDNNLNVTEVVTDENEETTLSAGTDYRQITTIALVHVDGTKHHEDKESTVYEESVKSVILPTRPVVRTATRSEEMQVDFEDAVRVVDNEDPPTILPDLSYQESSIEEIEQIRSGNPDLSQGSISMSHYRDSESLEPIAYIETPTDATSSEQNGAGGQFEFDISNDIHEILSYNFNESRKSSSNSKKRKADLDSKSVQTSEVSTRDYFDGEIFLKGAKVFRLCSCKDHVCH</sequence>
<feature type="region of interest" description="Disordered" evidence="1">
    <location>
        <begin position="248"/>
        <end position="268"/>
    </location>
</feature>
<feature type="compositionally biased region" description="Basic and acidic residues" evidence="1">
    <location>
        <begin position="68"/>
        <end position="81"/>
    </location>
</feature>
<protein>
    <submittedName>
        <fullName evidence="2">Uncharacterized protein</fullName>
    </submittedName>
</protein>
<name>A0A2W1B1S7_HELAM</name>
<reference evidence="2 3" key="1">
    <citation type="journal article" date="2017" name="BMC Biol.">
        <title>Genomic innovations, transcriptional plasticity and gene loss underlying the evolution and divergence of two highly polyphagous and invasive Helicoverpa pest species.</title>
        <authorList>
            <person name="Pearce S.L."/>
            <person name="Clarke D.F."/>
            <person name="East P.D."/>
            <person name="Elfekih S."/>
            <person name="Gordon K.H."/>
            <person name="Jermiin L.S."/>
            <person name="McGaughran A."/>
            <person name="Oakeshott J.G."/>
            <person name="Papanikolaou A."/>
            <person name="Perera O.P."/>
            <person name="Rane R.V."/>
            <person name="Richards S."/>
            <person name="Tay W.T."/>
            <person name="Walsh T.K."/>
            <person name="Anderson A."/>
            <person name="Anderson C.J."/>
            <person name="Asgari S."/>
            <person name="Board P.G."/>
            <person name="Bretschneider A."/>
            <person name="Campbell P.M."/>
            <person name="Chertemps T."/>
            <person name="Christeller J.T."/>
            <person name="Coppin C.W."/>
            <person name="Downes S.J."/>
            <person name="Duan G."/>
            <person name="Farnsworth C.A."/>
            <person name="Good R.T."/>
            <person name="Han L.B."/>
            <person name="Han Y.C."/>
            <person name="Hatje K."/>
            <person name="Horne I."/>
            <person name="Huang Y.P."/>
            <person name="Hughes D.S."/>
            <person name="Jacquin-Joly E."/>
            <person name="James W."/>
            <person name="Jhangiani S."/>
            <person name="Kollmar M."/>
            <person name="Kuwar S.S."/>
            <person name="Li S."/>
            <person name="Liu N.Y."/>
            <person name="Maibeche M.T."/>
            <person name="Miller J.R."/>
            <person name="Montagne N."/>
            <person name="Perry T."/>
            <person name="Qu J."/>
            <person name="Song S.V."/>
            <person name="Sutton G.G."/>
            <person name="Vogel H."/>
            <person name="Walenz B.P."/>
            <person name="Xu W."/>
            <person name="Zhang H.J."/>
            <person name="Zou Z."/>
            <person name="Batterham P."/>
            <person name="Edwards O.R."/>
            <person name="Feyereisen R."/>
            <person name="Gibbs R.A."/>
            <person name="Heckel D.G."/>
            <person name="McGrath A."/>
            <person name="Robin C."/>
            <person name="Scherer S.E."/>
            <person name="Worley K.C."/>
            <person name="Wu Y.D."/>
        </authorList>
    </citation>
    <scope>NUCLEOTIDE SEQUENCE [LARGE SCALE GENOMIC DNA]</scope>
    <source>
        <strain evidence="2">Harm_GR_Male_#8</strain>
        <tissue evidence="2">Whole organism</tissue>
    </source>
</reference>
<evidence type="ECO:0000313" key="3">
    <source>
        <dbReference type="Proteomes" id="UP000249218"/>
    </source>
</evidence>
<dbReference type="EMBL" id="KZ150446">
    <property type="protein sequence ID" value="PZC70842.1"/>
    <property type="molecule type" value="Genomic_DNA"/>
</dbReference>
<dbReference type="Proteomes" id="UP000249218">
    <property type="component" value="Unassembled WGS sequence"/>
</dbReference>
<organism evidence="2 3">
    <name type="scientific">Helicoverpa armigera</name>
    <name type="common">Cotton bollworm</name>
    <name type="synonym">Heliothis armigera</name>
    <dbReference type="NCBI Taxonomy" id="29058"/>
    <lineage>
        <taxon>Eukaryota</taxon>
        <taxon>Metazoa</taxon>
        <taxon>Ecdysozoa</taxon>
        <taxon>Arthropoda</taxon>
        <taxon>Hexapoda</taxon>
        <taxon>Insecta</taxon>
        <taxon>Pterygota</taxon>
        <taxon>Neoptera</taxon>
        <taxon>Endopterygota</taxon>
        <taxon>Lepidoptera</taxon>
        <taxon>Glossata</taxon>
        <taxon>Ditrysia</taxon>
        <taxon>Noctuoidea</taxon>
        <taxon>Noctuidae</taxon>
        <taxon>Heliothinae</taxon>
        <taxon>Helicoverpa</taxon>
    </lineage>
</organism>